<dbReference type="GO" id="GO:0140938">
    <property type="term" value="F:histone H3 methyltransferase activity"/>
    <property type="evidence" value="ECO:0007669"/>
    <property type="project" value="UniProtKB-ARBA"/>
</dbReference>
<keyword evidence="11" id="KW-0862">Zinc</keyword>
<keyword evidence="12" id="KW-0539">Nucleus</keyword>
<dbReference type="Pfam" id="PF22908">
    <property type="entry name" value="PHD_NSD"/>
    <property type="match status" value="1"/>
</dbReference>
<feature type="region of interest" description="Disordered" evidence="14">
    <location>
        <begin position="143"/>
        <end position="205"/>
    </location>
</feature>
<dbReference type="GO" id="GO:0008270">
    <property type="term" value="F:zinc ion binding"/>
    <property type="evidence" value="ECO:0007669"/>
    <property type="project" value="UniProtKB-KW"/>
</dbReference>
<dbReference type="SMART" id="SM00570">
    <property type="entry name" value="AWS"/>
    <property type="match status" value="1"/>
</dbReference>
<evidence type="ECO:0000259" key="18">
    <source>
        <dbReference type="PROSITE" id="PS50812"/>
    </source>
</evidence>
<evidence type="ECO:0000256" key="15">
    <source>
        <dbReference type="SAM" id="SignalP"/>
    </source>
</evidence>
<keyword evidence="6" id="KW-0808">Transferase</keyword>
<feature type="signal peptide" evidence="15">
    <location>
        <begin position="1"/>
        <end position="18"/>
    </location>
</feature>
<keyword evidence="4" id="KW-0597">Phosphoprotein</keyword>
<feature type="domain" description="SET" evidence="17">
    <location>
        <begin position="700"/>
        <end position="819"/>
    </location>
</feature>
<dbReference type="PROSITE" id="PS01359">
    <property type="entry name" value="ZF_PHD_1"/>
    <property type="match status" value="1"/>
</dbReference>
<accession>A0A9Q0S171</accession>
<comment type="subcellular location">
    <subcellularLocation>
        <location evidence="2">Chromosome</location>
    </subcellularLocation>
    <subcellularLocation>
        <location evidence="1">Nucleus</location>
    </subcellularLocation>
</comment>
<dbReference type="GO" id="GO:0032259">
    <property type="term" value="P:methylation"/>
    <property type="evidence" value="ECO:0007669"/>
    <property type="project" value="UniProtKB-KW"/>
</dbReference>
<keyword evidence="15" id="KW-0732">Signal</keyword>
<sequence>MLHANSLVLLSLYMQIVSKWLDLWLNDKFVLLRENQRKGTRQRNNQWVELENVFEFNGHESFLAKSLTMKSILSKTDYKKAFDTSNYDEWHYALAEATLLMKEEPKIRLIYLDLFKMRDHLNCELGKIVSNIVSHKTDLGAQSSAEARPVAQPGAEARPVAQSSAEARPVAQSSAEARPVAQSSAEARPVAQTTVPKNGEHSEPPVTRKAFQRLSINQLNVQVKEIQTTGGKVRRHSDSYQQVKQRGSAETELSIKKQTRSAKFKEDLLMYQTYPVDKFLEGIPRGNVCKICWSVSRHASDLIKCSDCGDHVHGTCLHNNNDESYVLLSDLSVLEPPKSVIKIRLNLCNDCPLSQFCYVCKKETAAQLIQCGVKSCGRYYHSECLITWKQTTFTDSKLNCPLHVCHTCVSKNKDRQQFMKKFAHCVKCPTTYHFEAWCIPPGTKILSRHRIICVRHRSISSEELRSIDWCFHCGKEGDVMLTCGACPKSYHTACLNVTEITHPFLCESCAIGSNPMYGEMVIAKYLNHPWWPAVIVPPFAIPQELIKPGTNDHKFCIRFFGTFNYGWTGRNSVFLYSKEQASRLMNTDAALSRALVQAAKWFDEMQKANRYKMESKKSETETQRKLSSYIKISAVNPVPPAKLMKTKDEPCLCACSPDDIDPCGPTSKCENRLMNVECNPKTCPSASKCKNLCFERKMFPSVKAIFVSEEKGFGLIADEFISAGTLVIEYVGELITEAEFQQRYNRKESHSGIQHYYFMDYSKGLYIDADQKGNLSRFINHSCDPNCASERWIVSRVQRIGIVALKNIEKGTEITMNYGFSAGGRRHQCFCGEKKCRGAISR</sequence>
<dbReference type="PROSITE" id="PS50812">
    <property type="entry name" value="PWWP"/>
    <property type="match status" value="1"/>
</dbReference>
<dbReference type="GO" id="GO:0005694">
    <property type="term" value="C:chromosome"/>
    <property type="evidence" value="ECO:0007669"/>
    <property type="project" value="UniProtKB-SubCell"/>
</dbReference>
<evidence type="ECO:0000256" key="1">
    <source>
        <dbReference type="ARBA" id="ARBA00004123"/>
    </source>
</evidence>
<evidence type="ECO:0000259" key="19">
    <source>
        <dbReference type="PROSITE" id="PS50868"/>
    </source>
</evidence>
<dbReference type="InterPro" id="IPR001214">
    <property type="entry name" value="SET_dom"/>
</dbReference>
<dbReference type="Pfam" id="PF00855">
    <property type="entry name" value="PWWP"/>
    <property type="match status" value="1"/>
</dbReference>
<protein>
    <submittedName>
        <fullName evidence="21">Histone-lysine N-methyltransferase Mes-4</fullName>
    </submittedName>
</protein>
<evidence type="ECO:0000259" key="20">
    <source>
        <dbReference type="PROSITE" id="PS51215"/>
    </source>
</evidence>
<feature type="domain" description="AWS" evidence="20">
    <location>
        <begin position="648"/>
        <end position="698"/>
    </location>
</feature>
<dbReference type="Proteomes" id="UP001151699">
    <property type="component" value="Chromosome B"/>
</dbReference>
<dbReference type="InterPro" id="IPR050777">
    <property type="entry name" value="SET2_Histone-Lys_MeTrsfase"/>
</dbReference>
<dbReference type="SMART" id="SM00249">
    <property type="entry name" value="PHD"/>
    <property type="match status" value="3"/>
</dbReference>
<reference evidence="21" key="1">
    <citation type="submission" date="2022-07" db="EMBL/GenBank/DDBJ databases">
        <authorList>
            <person name="Trinca V."/>
            <person name="Uliana J.V.C."/>
            <person name="Torres T.T."/>
            <person name="Ward R.J."/>
            <person name="Monesi N."/>
        </authorList>
    </citation>
    <scope>NUCLEOTIDE SEQUENCE</scope>
    <source>
        <strain evidence="21">HSMRA1968</strain>
        <tissue evidence="21">Whole embryos</tissue>
    </source>
</reference>
<keyword evidence="10 13" id="KW-0863">Zinc-finger</keyword>
<proteinExistence type="predicted"/>
<evidence type="ECO:0000259" key="16">
    <source>
        <dbReference type="PROSITE" id="PS50089"/>
    </source>
</evidence>
<dbReference type="InterPro" id="IPR013083">
    <property type="entry name" value="Znf_RING/FYVE/PHD"/>
</dbReference>
<dbReference type="Pfam" id="PF23004">
    <property type="entry name" value="PHDvar_NSD"/>
    <property type="match status" value="1"/>
</dbReference>
<dbReference type="InterPro" id="IPR000313">
    <property type="entry name" value="PWWP_dom"/>
</dbReference>
<dbReference type="SMART" id="SM00317">
    <property type="entry name" value="SET"/>
    <property type="match status" value="1"/>
</dbReference>
<evidence type="ECO:0000256" key="9">
    <source>
        <dbReference type="ARBA" id="ARBA00022737"/>
    </source>
</evidence>
<dbReference type="InterPro" id="IPR011011">
    <property type="entry name" value="Znf_FYVE_PHD"/>
</dbReference>
<dbReference type="Pfam" id="PF00856">
    <property type="entry name" value="SET"/>
    <property type="match status" value="1"/>
</dbReference>
<dbReference type="CDD" id="cd15565">
    <property type="entry name" value="PHD2_NSD"/>
    <property type="match status" value="1"/>
</dbReference>
<dbReference type="SMART" id="SM00293">
    <property type="entry name" value="PWWP"/>
    <property type="match status" value="1"/>
</dbReference>
<evidence type="ECO:0000256" key="2">
    <source>
        <dbReference type="ARBA" id="ARBA00004286"/>
    </source>
</evidence>
<keyword evidence="9" id="KW-0677">Repeat</keyword>
<dbReference type="PANTHER" id="PTHR22884">
    <property type="entry name" value="SET DOMAIN PROTEINS"/>
    <property type="match status" value="1"/>
</dbReference>
<organism evidence="21 22">
    <name type="scientific">Pseudolycoriella hygida</name>
    <dbReference type="NCBI Taxonomy" id="35572"/>
    <lineage>
        <taxon>Eukaryota</taxon>
        <taxon>Metazoa</taxon>
        <taxon>Ecdysozoa</taxon>
        <taxon>Arthropoda</taxon>
        <taxon>Hexapoda</taxon>
        <taxon>Insecta</taxon>
        <taxon>Pterygota</taxon>
        <taxon>Neoptera</taxon>
        <taxon>Endopterygota</taxon>
        <taxon>Diptera</taxon>
        <taxon>Nematocera</taxon>
        <taxon>Sciaroidea</taxon>
        <taxon>Sciaridae</taxon>
        <taxon>Pseudolycoriella</taxon>
    </lineage>
</organism>
<evidence type="ECO:0000256" key="12">
    <source>
        <dbReference type="ARBA" id="ARBA00023242"/>
    </source>
</evidence>
<dbReference type="Gene3D" id="2.30.30.140">
    <property type="match status" value="1"/>
</dbReference>
<dbReference type="GO" id="GO:0016279">
    <property type="term" value="F:protein-lysine N-methyltransferase activity"/>
    <property type="evidence" value="ECO:0007669"/>
    <property type="project" value="UniProtKB-ARBA"/>
</dbReference>
<dbReference type="SUPFAM" id="SSF82199">
    <property type="entry name" value="SET domain"/>
    <property type="match status" value="1"/>
</dbReference>
<feature type="domain" description="Post-SET" evidence="19">
    <location>
        <begin position="825"/>
        <end position="841"/>
    </location>
</feature>
<dbReference type="PROSITE" id="PS50089">
    <property type="entry name" value="ZF_RING_2"/>
    <property type="match status" value="1"/>
</dbReference>
<dbReference type="Gene3D" id="3.30.40.10">
    <property type="entry name" value="Zinc/RING finger domain, C3HC4 (zinc finger)"/>
    <property type="match status" value="2"/>
</dbReference>
<dbReference type="CDD" id="cd15566">
    <property type="entry name" value="PHD3_NSD"/>
    <property type="match status" value="1"/>
</dbReference>
<evidence type="ECO:0000313" key="22">
    <source>
        <dbReference type="Proteomes" id="UP001151699"/>
    </source>
</evidence>
<dbReference type="InterPro" id="IPR046341">
    <property type="entry name" value="SET_dom_sf"/>
</dbReference>
<feature type="chain" id="PRO_5040378373" evidence="15">
    <location>
        <begin position="19"/>
        <end position="842"/>
    </location>
</feature>
<dbReference type="SUPFAM" id="SSF57903">
    <property type="entry name" value="FYVE/PHD zinc finger"/>
    <property type="match status" value="1"/>
</dbReference>
<evidence type="ECO:0000256" key="4">
    <source>
        <dbReference type="ARBA" id="ARBA00022553"/>
    </source>
</evidence>
<keyword evidence="5" id="KW-0489">Methyltransferase</keyword>
<dbReference type="Pfam" id="PF17907">
    <property type="entry name" value="AWS"/>
    <property type="match status" value="1"/>
</dbReference>
<dbReference type="PROSITE" id="PS51215">
    <property type="entry name" value="AWS"/>
    <property type="match status" value="1"/>
</dbReference>
<dbReference type="PROSITE" id="PS50280">
    <property type="entry name" value="SET"/>
    <property type="match status" value="1"/>
</dbReference>
<feature type="domain" description="PWWP" evidence="18">
    <location>
        <begin position="517"/>
        <end position="579"/>
    </location>
</feature>
<keyword evidence="3" id="KW-0158">Chromosome</keyword>
<dbReference type="InterPro" id="IPR006560">
    <property type="entry name" value="AWS_dom"/>
</dbReference>
<dbReference type="GO" id="GO:0005634">
    <property type="term" value="C:nucleus"/>
    <property type="evidence" value="ECO:0007669"/>
    <property type="project" value="UniProtKB-SubCell"/>
</dbReference>
<dbReference type="InterPro" id="IPR055198">
    <property type="entry name" value="NSD_PHD"/>
</dbReference>
<dbReference type="AlphaFoldDB" id="A0A9Q0S171"/>
<feature type="domain" description="RING-type" evidence="16">
    <location>
        <begin position="357"/>
        <end position="403"/>
    </location>
</feature>
<evidence type="ECO:0000313" key="21">
    <source>
        <dbReference type="EMBL" id="KAJ6641712.1"/>
    </source>
</evidence>
<comment type="caution">
    <text evidence="21">The sequence shown here is derived from an EMBL/GenBank/DDBJ whole genome shotgun (WGS) entry which is preliminary data.</text>
</comment>
<dbReference type="InterPro" id="IPR001841">
    <property type="entry name" value="Znf_RING"/>
</dbReference>
<dbReference type="Gene3D" id="2.170.270.10">
    <property type="entry name" value="SET domain"/>
    <property type="match status" value="1"/>
</dbReference>
<evidence type="ECO:0000256" key="10">
    <source>
        <dbReference type="ARBA" id="ARBA00022771"/>
    </source>
</evidence>
<name>A0A9Q0S171_9DIPT</name>
<evidence type="ECO:0000259" key="17">
    <source>
        <dbReference type="PROSITE" id="PS50280"/>
    </source>
</evidence>
<evidence type="ECO:0000256" key="3">
    <source>
        <dbReference type="ARBA" id="ARBA00022454"/>
    </source>
</evidence>
<evidence type="ECO:0000256" key="6">
    <source>
        <dbReference type="ARBA" id="ARBA00022679"/>
    </source>
</evidence>
<evidence type="ECO:0000256" key="14">
    <source>
        <dbReference type="SAM" id="MobiDB-lite"/>
    </source>
</evidence>
<dbReference type="InterPro" id="IPR001965">
    <property type="entry name" value="Znf_PHD"/>
</dbReference>
<gene>
    <name evidence="21" type="primary">Mes-4_2</name>
    <name evidence="21" type="ORF">Bhyg_06652</name>
</gene>
<dbReference type="PROSITE" id="PS50868">
    <property type="entry name" value="POST_SET"/>
    <property type="match status" value="1"/>
</dbReference>
<evidence type="ECO:0000256" key="5">
    <source>
        <dbReference type="ARBA" id="ARBA00022603"/>
    </source>
</evidence>
<dbReference type="InterPro" id="IPR055197">
    <property type="entry name" value="PHDvar_NSD"/>
</dbReference>
<dbReference type="InterPro" id="IPR019786">
    <property type="entry name" value="Zinc_finger_PHD-type_CS"/>
</dbReference>
<evidence type="ECO:0000256" key="7">
    <source>
        <dbReference type="ARBA" id="ARBA00022691"/>
    </source>
</evidence>
<dbReference type="SUPFAM" id="SSF63748">
    <property type="entry name" value="Tudor/PWWP/MBT"/>
    <property type="match status" value="1"/>
</dbReference>
<dbReference type="EMBL" id="WJQU01000002">
    <property type="protein sequence ID" value="KAJ6641712.1"/>
    <property type="molecule type" value="Genomic_DNA"/>
</dbReference>
<feature type="compositionally biased region" description="Polar residues" evidence="14">
    <location>
        <begin position="161"/>
        <end position="196"/>
    </location>
</feature>
<keyword evidence="7" id="KW-0949">S-adenosyl-L-methionine</keyword>
<dbReference type="InterPro" id="IPR003616">
    <property type="entry name" value="Post-SET_dom"/>
</dbReference>
<dbReference type="OrthoDB" id="422362at2759"/>
<keyword evidence="22" id="KW-1185">Reference proteome</keyword>
<evidence type="ECO:0000256" key="13">
    <source>
        <dbReference type="PROSITE-ProRule" id="PRU00175"/>
    </source>
</evidence>
<evidence type="ECO:0000256" key="11">
    <source>
        <dbReference type="ARBA" id="ARBA00022833"/>
    </source>
</evidence>
<evidence type="ECO:0000256" key="8">
    <source>
        <dbReference type="ARBA" id="ARBA00022723"/>
    </source>
</evidence>
<keyword evidence="8" id="KW-0479">Metal-binding</keyword>